<accession>A0AAV6LZY5</accession>
<dbReference type="AlphaFoldDB" id="A0AAV6LZY5"/>
<proteinExistence type="predicted"/>
<gene>
    <name evidence="1" type="ORF">SDJN03_26959</name>
</gene>
<evidence type="ECO:0000313" key="2">
    <source>
        <dbReference type="Proteomes" id="UP000685013"/>
    </source>
</evidence>
<reference evidence="1 2" key="1">
    <citation type="journal article" date="2021" name="Hortic Res">
        <title>The domestication of Cucurbita argyrosperma as revealed by the genome of its wild relative.</title>
        <authorList>
            <person name="Barrera-Redondo J."/>
            <person name="Sanchez-de la Vega G."/>
            <person name="Aguirre-Liguori J.A."/>
            <person name="Castellanos-Morales G."/>
            <person name="Gutierrez-Guerrero Y.T."/>
            <person name="Aguirre-Dugua X."/>
            <person name="Aguirre-Planter E."/>
            <person name="Tenaillon M.I."/>
            <person name="Lira-Saade R."/>
            <person name="Eguiarte L.E."/>
        </authorList>
    </citation>
    <scope>NUCLEOTIDE SEQUENCE [LARGE SCALE GENOMIC DNA]</scope>
    <source>
        <strain evidence="1">JBR-2021</strain>
    </source>
</reference>
<name>A0AAV6LZY5_9ROSI</name>
<organism evidence="1 2">
    <name type="scientific">Cucurbita argyrosperma subsp. sororia</name>
    <dbReference type="NCBI Taxonomy" id="37648"/>
    <lineage>
        <taxon>Eukaryota</taxon>
        <taxon>Viridiplantae</taxon>
        <taxon>Streptophyta</taxon>
        <taxon>Embryophyta</taxon>
        <taxon>Tracheophyta</taxon>
        <taxon>Spermatophyta</taxon>
        <taxon>Magnoliopsida</taxon>
        <taxon>eudicotyledons</taxon>
        <taxon>Gunneridae</taxon>
        <taxon>Pentapetalae</taxon>
        <taxon>rosids</taxon>
        <taxon>fabids</taxon>
        <taxon>Cucurbitales</taxon>
        <taxon>Cucurbitaceae</taxon>
        <taxon>Cucurbiteae</taxon>
        <taxon>Cucurbita</taxon>
    </lineage>
</organism>
<dbReference type="Proteomes" id="UP000685013">
    <property type="component" value="Chromosome 18"/>
</dbReference>
<evidence type="ECO:0008006" key="3">
    <source>
        <dbReference type="Google" id="ProtNLM"/>
    </source>
</evidence>
<evidence type="ECO:0000313" key="1">
    <source>
        <dbReference type="EMBL" id="KAG6573072.1"/>
    </source>
</evidence>
<feature type="non-terminal residue" evidence="1">
    <location>
        <position position="1"/>
    </location>
</feature>
<keyword evidence="2" id="KW-1185">Reference proteome</keyword>
<comment type="caution">
    <text evidence="1">The sequence shown here is derived from an EMBL/GenBank/DDBJ whole genome shotgun (WGS) entry which is preliminary data.</text>
</comment>
<sequence>MATEFTGRSALSICWGALASRGSCSGRSSGSSETFNSSFQVPSSSILRLFFSSVFYFHIFDCRREGCCFHFDPLSVAAVLEGRMNSNSRVL</sequence>
<dbReference type="EMBL" id="JAGKQH010000018">
    <property type="protein sequence ID" value="KAG6573072.1"/>
    <property type="molecule type" value="Genomic_DNA"/>
</dbReference>
<protein>
    <recommendedName>
        <fullName evidence="3">Secreted protein</fullName>
    </recommendedName>
</protein>